<dbReference type="GO" id="GO:0004366">
    <property type="term" value="F:glycerol-3-phosphate O-acyltransferase activity"/>
    <property type="evidence" value="ECO:0007669"/>
    <property type="project" value="UniProtKB-EC"/>
</dbReference>
<evidence type="ECO:0000256" key="8">
    <source>
        <dbReference type="ARBA" id="ARBA00023209"/>
    </source>
</evidence>
<gene>
    <name evidence="10 11" type="primary">plsY</name>
    <name evidence="11" type="ORF">QJV33_02985</name>
</gene>
<feature type="transmembrane region" description="Helical" evidence="10">
    <location>
        <begin position="12"/>
        <end position="32"/>
    </location>
</feature>
<dbReference type="Pfam" id="PF02660">
    <property type="entry name" value="G3P_acyltransf"/>
    <property type="match status" value="1"/>
</dbReference>
<comment type="similarity">
    <text evidence="10">Belongs to the PlsY family.</text>
</comment>
<evidence type="ECO:0000313" key="12">
    <source>
        <dbReference type="Proteomes" id="UP001431775"/>
    </source>
</evidence>
<evidence type="ECO:0000256" key="10">
    <source>
        <dbReference type="HAMAP-Rule" id="MF_01043"/>
    </source>
</evidence>
<evidence type="ECO:0000256" key="4">
    <source>
        <dbReference type="ARBA" id="ARBA00022692"/>
    </source>
</evidence>
<dbReference type="Proteomes" id="UP001431775">
    <property type="component" value="Unassembled WGS sequence"/>
</dbReference>
<keyword evidence="1 10" id="KW-1003">Cell membrane</keyword>
<keyword evidence="7 10" id="KW-0472">Membrane</keyword>
<evidence type="ECO:0000256" key="5">
    <source>
        <dbReference type="ARBA" id="ARBA00022989"/>
    </source>
</evidence>
<keyword evidence="12" id="KW-1185">Reference proteome</keyword>
<keyword evidence="11" id="KW-0012">Acyltransferase</keyword>
<comment type="subcellular location">
    <subcellularLocation>
        <location evidence="10">Cell membrane</location>
        <topology evidence="10">Multi-pass membrane protein</topology>
    </subcellularLocation>
</comment>
<dbReference type="InterPro" id="IPR003811">
    <property type="entry name" value="G3P_acylTferase_PlsY"/>
</dbReference>
<comment type="subunit">
    <text evidence="10">Probably interacts with PlsX.</text>
</comment>
<dbReference type="EMBL" id="JASBAN010000001">
    <property type="protein sequence ID" value="MDI2112260.1"/>
    <property type="molecule type" value="Genomic_DNA"/>
</dbReference>
<organism evidence="11 12">
    <name type="scientific">Commensalibacter nepenthis</name>
    <dbReference type="NCBI Taxonomy" id="3043872"/>
    <lineage>
        <taxon>Bacteria</taxon>
        <taxon>Pseudomonadati</taxon>
        <taxon>Pseudomonadota</taxon>
        <taxon>Alphaproteobacteria</taxon>
        <taxon>Acetobacterales</taxon>
        <taxon>Acetobacteraceae</taxon>
    </lineage>
</organism>
<evidence type="ECO:0000256" key="2">
    <source>
        <dbReference type="ARBA" id="ARBA00022516"/>
    </source>
</evidence>
<evidence type="ECO:0000313" key="11">
    <source>
        <dbReference type="EMBL" id="MDI2112260.1"/>
    </source>
</evidence>
<evidence type="ECO:0000256" key="9">
    <source>
        <dbReference type="ARBA" id="ARBA00023264"/>
    </source>
</evidence>
<feature type="transmembrane region" description="Helical" evidence="10">
    <location>
        <begin position="91"/>
        <end position="114"/>
    </location>
</feature>
<dbReference type="PANTHER" id="PTHR30309">
    <property type="entry name" value="INNER MEMBRANE PROTEIN YGIH"/>
    <property type="match status" value="1"/>
</dbReference>
<keyword evidence="9 10" id="KW-1208">Phospholipid metabolism</keyword>
<protein>
    <recommendedName>
        <fullName evidence="10">Glycerol-3-phosphate acyltransferase</fullName>
    </recommendedName>
    <alternativeName>
        <fullName evidence="10">Acyl-PO4 G3P acyltransferase</fullName>
    </alternativeName>
    <alternativeName>
        <fullName evidence="10">Acyl-phosphate--glycerol-3-phosphate acyltransferase</fullName>
    </alternativeName>
    <alternativeName>
        <fullName evidence="10">G3P acyltransferase</fullName>
        <shortName evidence="10">GPAT</shortName>
        <ecNumber evidence="10">2.3.1.275</ecNumber>
    </alternativeName>
    <alternativeName>
        <fullName evidence="10">Lysophosphatidic acid synthase</fullName>
        <shortName evidence="10">LPA synthase</shortName>
    </alternativeName>
</protein>
<comment type="pathway">
    <text evidence="10">Lipid metabolism; phospholipid metabolism.</text>
</comment>
<keyword evidence="6 10" id="KW-0443">Lipid metabolism</keyword>
<evidence type="ECO:0000256" key="7">
    <source>
        <dbReference type="ARBA" id="ARBA00023136"/>
    </source>
</evidence>
<keyword evidence="2 10" id="KW-0444">Lipid biosynthesis</keyword>
<proteinExistence type="inferred from homology"/>
<dbReference type="EC" id="2.3.1.275" evidence="10"/>
<dbReference type="NCBIfam" id="TIGR00023">
    <property type="entry name" value="glycerol-3-phosphate 1-O-acyltransferase PlsY"/>
    <property type="match status" value="1"/>
</dbReference>
<evidence type="ECO:0000256" key="3">
    <source>
        <dbReference type="ARBA" id="ARBA00022679"/>
    </source>
</evidence>
<keyword evidence="3 10" id="KW-0808">Transferase</keyword>
<keyword evidence="4 10" id="KW-0812">Transmembrane</keyword>
<dbReference type="SMART" id="SM01207">
    <property type="entry name" value="G3P_acyltransf"/>
    <property type="match status" value="1"/>
</dbReference>
<feature type="transmembrane region" description="Helical" evidence="10">
    <location>
        <begin position="62"/>
        <end position="84"/>
    </location>
</feature>
<comment type="catalytic activity">
    <reaction evidence="10">
        <text>an acyl phosphate + sn-glycerol 3-phosphate = a 1-acyl-sn-glycero-3-phosphate + phosphate</text>
        <dbReference type="Rhea" id="RHEA:34075"/>
        <dbReference type="ChEBI" id="CHEBI:43474"/>
        <dbReference type="ChEBI" id="CHEBI:57597"/>
        <dbReference type="ChEBI" id="CHEBI:57970"/>
        <dbReference type="ChEBI" id="CHEBI:59918"/>
        <dbReference type="EC" id="2.3.1.275"/>
    </reaction>
</comment>
<evidence type="ECO:0000256" key="1">
    <source>
        <dbReference type="ARBA" id="ARBA00022475"/>
    </source>
</evidence>
<keyword evidence="5 10" id="KW-1133">Transmembrane helix</keyword>
<name>A0ABT6Q7D2_9PROT</name>
<comment type="caution">
    <text evidence="11">The sequence shown here is derived from an EMBL/GenBank/DDBJ whole genome shotgun (WGS) entry which is preliminary data.</text>
</comment>
<evidence type="ECO:0000256" key="6">
    <source>
        <dbReference type="ARBA" id="ARBA00023098"/>
    </source>
</evidence>
<dbReference type="RefSeq" id="WP_281461925.1">
    <property type="nucleotide sequence ID" value="NZ_JASBAN010000001.1"/>
</dbReference>
<comment type="function">
    <text evidence="10">Catalyzes the transfer of an acyl group from acyl-phosphate (acyl-PO(4)) to glycerol-3-phosphate (G3P) to form lysophosphatidic acid (LPA). This enzyme utilizes acyl-phosphate as fatty acyl donor, but not acyl-CoA or acyl-ACP.</text>
</comment>
<reference evidence="11" key="1">
    <citation type="submission" date="2023-05" db="EMBL/GenBank/DDBJ databases">
        <title>Whole genome sequence of Commensalibacter sp.</title>
        <authorList>
            <person name="Charoenyingcharoen P."/>
            <person name="Yukphan P."/>
        </authorList>
    </citation>
    <scope>NUCLEOTIDE SEQUENCE</scope>
    <source>
        <strain evidence="11">TBRC 10068</strain>
    </source>
</reference>
<accession>A0ABT6Q7D2</accession>
<feature type="transmembrane region" description="Helical" evidence="10">
    <location>
        <begin position="175"/>
        <end position="192"/>
    </location>
</feature>
<sequence length="224" mass="23550">MMWHIPPSAMPLMVGIALISYLIGSIPFGMLISQLGGLGDIRKIGSGNIGATNVLRTGNKKLAALTLLCDMGKGTFAVACGYIFGTGLPNLNPAISIAAIFVVLGHCFPIWLGFKGGKGVATGLGAALALTPISGILCCAVWLLGAKLSKISSMGALTAFIAWPLLVMIESQFDLKAPLLFPALIISLLVIWRHQANIQRLMNGTEPRIGDKKEHSSLSNPSND</sequence>
<dbReference type="PANTHER" id="PTHR30309:SF0">
    <property type="entry name" value="GLYCEROL-3-PHOSPHATE ACYLTRANSFERASE-RELATED"/>
    <property type="match status" value="1"/>
</dbReference>
<feature type="transmembrane region" description="Helical" evidence="10">
    <location>
        <begin position="120"/>
        <end position="144"/>
    </location>
</feature>
<dbReference type="HAMAP" id="MF_01043">
    <property type="entry name" value="PlsY"/>
    <property type="match status" value="1"/>
</dbReference>
<feature type="transmembrane region" description="Helical" evidence="10">
    <location>
        <begin position="151"/>
        <end position="169"/>
    </location>
</feature>
<keyword evidence="8 10" id="KW-0594">Phospholipid biosynthesis</keyword>